<dbReference type="EMBL" id="JAWNFV010000002">
    <property type="protein sequence ID" value="MDY5139954.1"/>
    <property type="molecule type" value="Genomic_DNA"/>
</dbReference>
<dbReference type="InterPro" id="IPR022279">
    <property type="entry name" value="Pup_ligase"/>
</dbReference>
<proteinExistence type="predicted"/>
<gene>
    <name evidence="8" type="primary">pafA</name>
    <name evidence="8" type="ORF">R6G74_01300</name>
</gene>
<evidence type="ECO:0000256" key="3">
    <source>
        <dbReference type="ARBA" id="ARBA00022741"/>
    </source>
</evidence>
<protein>
    <recommendedName>
        <fullName evidence="7">Pup--protein ligase</fullName>
        <ecNumber evidence="7">6.3.1.19</ecNumber>
    </recommendedName>
</protein>
<keyword evidence="2" id="KW-0479">Metal-binding</keyword>
<dbReference type="NCBIfam" id="TIGR03686">
    <property type="entry name" value="pupylate_PafA"/>
    <property type="match status" value="1"/>
</dbReference>
<dbReference type="EC" id="6.3.1.19" evidence="7"/>
<evidence type="ECO:0000256" key="2">
    <source>
        <dbReference type="ARBA" id="ARBA00022723"/>
    </source>
</evidence>
<keyword evidence="1 8" id="KW-0436">Ligase</keyword>
<evidence type="ECO:0000256" key="4">
    <source>
        <dbReference type="ARBA" id="ARBA00022786"/>
    </source>
</evidence>
<reference evidence="8" key="1">
    <citation type="submission" date="2023-10" db="EMBL/GenBank/DDBJ databases">
        <title>Whole Genome based description of the genera Actinobaculum and Actinotignum reveals a complex phylogenetic relationship within the species included in the genus Actinotignum.</title>
        <authorList>
            <person name="Jensen C.S."/>
            <person name="Dargis R."/>
            <person name="Kemp M."/>
            <person name="Christensen J.J."/>
        </authorList>
    </citation>
    <scope>NUCLEOTIDE SEQUENCE</scope>
    <source>
        <strain evidence="8">SLA_B245</strain>
    </source>
</reference>
<organism evidence="8 9">
    <name type="scientific">Actinotignum timonense</name>
    <dbReference type="NCBI Taxonomy" id="1870995"/>
    <lineage>
        <taxon>Bacteria</taxon>
        <taxon>Bacillati</taxon>
        <taxon>Actinomycetota</taxon>
        <taxon>Actinomycetes</taxon>
        <taxon>Actinomycetales</taxon>
        <taxon>Actinomycetaceae</taxon>
        <taxon>Actinotignum</taxon>
    </lineage>
</organism>
<evidence type="ECO:0000256" key="1">
    <source>
        <dbReference type="ARBA" id="ARBA00022598"/>
    </source>
</evidence>
<dbReference type="GO" id="GO:0010498">
    <property type="term" value="P:proteasomal protein catabolic process"/>
    <property type="evidence" value="ECO:0007669"/>
    <property type="project" value="UniProtKB-UniRule"/>
</dbReference>
<dbReference type="PANTHER" id="PTHR42307">
    <property type="entry name" value="PUP DEAMIDASE/DEPUPYLASE"/>
    <property type="match status" value="1"/>
</dbReference>
<dbReference type="GO" id="GO:0046872">
    <property type="term" value="F:metal ion binding"/>
    <property type="evidence" value="ECO:0007669"/>
    <property type="project" value="UniProtKB-KW"/>
</dbReference>
<comment type="caution">
    <text evidence="8">The sequence shown here is derived from an EMBL/GenBank/DDBJ whole genome shotgun (WGS) entry which is preliminary data.</text>
</comment>
<evidence type="ECO:0000313" key="8">
    <source>
        <dbReference type="EMBL" id="MDY5139954.1"/>
    </source>
</evidence>
<name>A0AAW9HAC2_9ACTO</name>
<dbReference type="GO" id="GO:0016879">
    <property type="term" value="F:ligase activity, forming carbon-nitrogen bonds"/>
    <property type="evidence" value="ECO:0007669"/>
    <property type="project" value="UniProtKB-UniRule"/>
</dbReference>
<dbReference type="AlphaFoldDB" id="A0AAW9HAC2"/>
<dbReference type="GeneID" id="92814230"/>
<dbReference type="RefSeq" id="WP_101594704.1">
    <property type="nucleotide sequence ID" value="NZ_CAUPFC010000008.1"/>
</dbReference>
<accession>A0AAW9HAC2</accession>
<dbReference type="GO" id="GO:0005524">
    <property type="term" value="F:ATP binding"/>
    <property type="evidence" value="ECO:0007669"/>
    <property type="project" value="UniProtKB-KW"/>
</dbReference>
<keyword evidence="6" id="KW-0460">Magnesium</keyword>
<sequence>MGIETEYGITCAARRGTRPPLDAEESAQRLFAPVLAAHRSTNTFLENGSRLYLDVGAHPEYATAECDNIDDLLAHDRAGELIFARLAKRANEKLNDDGVPGAIHLLKNNVDSEGHSFGCHENYMVHRRPDYRQRIARLIPFFVTRQIVAGAGSLHRGEDGQVRYEFSQRSHQMWEAISSASTRSRPMINTRDEPHADAELYRRMHVIVGDSNISQATTGLKVAATEALLTLVEEGAILPDLELADPMHAIRITGADLSGRANLELASGGLTDPISVQQRMYEAAMNHLDRKGYLAELDPTRRYLLELWERAITAVEHRDPSPIATEIDWAAKLALLTRYRERTGAKLCDARVARLDLAYHDITEGGLRDRMEESGLLRRVITPERATAAMTDPPRSTRAVLRGRFLSAARQARRDVAVDWSTLRLMEANGNSSVVLNDPLATENAEVEALIEEITA</sequence>
<dbReference type="Pfam" id="PF03136">
    <property type="entry name" value="Pup_ligase"/>
    <property type="match status" value="1"/>
</dbReference>
<keyword evidence="3" id="KW-0547">Nucleotide-binding</keyword>
<dbReference type="GO" id="GO:0019941">
    <property type="term" value="P:modification-dependent protein catabolic process"/>
    <property type="evidence" value="ECO:0007669"/>
    <property type="project" value="UniProtKB-UniRule"/>
</dbReference>
<evidence type="ECO:0000313" key="9">
    <source>
        <dbReference type="Proteomes" id="UP001288320"/>
    </source>
</evidence>
<dbReference type="InterPro" id="IPR004347">
    <property type="entry name" value="Pup_ligase/deamidase"/>
</dbReference>
<keyword evidence="5" id="KW-0067">ATP-binding</keyword>
<dbReference type="GO" id="GO:0070490">
    <property type="term" value="P:protein pupylation"/>
    <property type="evidence" value="ECO:0007669"/>
    <property type="project" value="UniProtKB-UniRule"/>
</dbReference>
<dbReference type="Proteomes" id="UP001288320">
    <property type="component" value="Unassembled WGS sequence"/>
</dbReference>
<dbReference type="PANTHER" id="PTHR42307:SF3">
    <property type="entry name" value="PUP--PROTEIN LIGASE"/>
    <property type="match status" value="1"/>
</dbReference>
<keyword evidence="4" id="KW-0833">Ubl conjugation pathway</keyword>
<evidence type="ECO:0000256" key="5">
    <source>
        <dbReference type="ARBA" id="ARBA00022840"/>
    </source>
</evidence>
<evidence type="ECO:0000256" key="7">
    <source>
        <dbReference type="NCBIfam" id="TIGR03686"/>
    </source>
</evidence>
<evidence type="ECO:0000256" key="6">
    <source>
        <dbReference type="ARBA" id="ARBA00022842"/>
    </source>
</evidence>